<dbReference type="Proteomes" id="UP000504624">
    <property type="component" value="Unplaced"/>
</dbReference>
<sequence>MASGFQGTEVKPHIPKLTREAEKPVMLTPSAFQKQMSLTTKQRLASIPQINLPQIVQHRDMSETSNHKVSAVDPDQTLFHVFPSEVVFQNYVPHEVCEMPVVLRNRDMVPRLVKVTMESSPYFQLVGPSGAYRKVPPGMCSNLRIVFTPGENKDYFHRLHH</sequence>
<evidence type="ECO:0000256" key="1">
    <source>
        <dbReference type="SAM" id="MobiDB-lite"/>
    </source>
</evidence>
<dbReference type="PANTHER" id="PTHR23053">
    <property type="entry name" value="DLEC1 DELETED IN LUNG AND ESOPHAGEAL CANCER 1"/>
    <property type="match status" value="1"/>
</dbReference>
<dbReference type="InterPro" id="IPR033305">
    <property type="entry name" value="Hydin-like"/>
</dbReference>
<dbReference type="RefSeq" id="XP_017679829.1">
    <property type="nucleotide sequence ID" value="XM_017824340.1"/>
</dbReference>
<dbReference type="GeneID" id="108501959"/>
<protein>
    <submittedName>
        <fullName evidence="3">Hydrocephalus-inducing protein homolog</fullName>
    </submittedName>
</protein>
<dbReference type="OrthoDB" id="9218362at2759"/>
<feature type="region of interest" description="Disordered" evidence="1">
    <location>
        <begin position="1"/>
        <end position="20"/>
    </location>
</feature>
<gene>
    <name evidence="3" type="primary">LOC108501959</name>
</gene>
<dbReference type="GO" id="GO:0005930">
    <property type="term" value="C:axoneme"/>
    <property type="evidence" value="ECO:0007669"/>
    <property type="project" value="TreeGrafter"/>
</dbReference>
<proteinExistence type="predicted"/>
<dbReference type="AlphaFoldDB" id="A0A6J0I1V7"/>
<evidence type="ECO:0000313" key="2">
    <source>
        <dbReference type="Proteomes" id="UP000504624"/>
    </source>
</evidence>
<dbReference type="GO" id="GO:0003341">
    <property type="term" value="P:cilium movement"/>
    <property type="evidence" value="ECO:0007669"/>
    <property type="project" value="TreeGrafter"/>
</dbReference>
<reference evidence="3" key="1">
    <citation type="submission" date="2025-08" db="UniProtKB">
        <authorList>
            <consortium name="RefSeq"/>
        </authorList>
    </citation>
    <scope>IDENTIFICATION</scope>
</reference>
<organism evidence="2 3">
    <name type="scientific">Lepidothrix coronata</name>
    <name type="common">blue-crowned manakin</name>
    <dbReference type="NCBI Taxonomy" id="321398"/>
    <lineage>
        <taxon>Eukaryota</taxon>
        <taxon>Metazoa</taxon>
        <taxon>Chordata</taxon>
        <taxon>Craniata</taxon>
        <taxon>Vertebrata</taxon>
        <taxon>Euteleostomi</taxon>
        <taxon>Archelosauria</taxon>
        <taxon>Archosauria</taxon>
        <taxon>Dinosauria</taxon>
        <taxon>Saurischia</taxon>
        <taxon>Theropoda</taxon>
        <taxon>Coelurosauria</taxon>
        <taxon>Aves</taxon>
        <taxon>Neognathae</taxon>
        <taxon>Neoaves</taxon>
        <taxon>Telluraves</taxon>
        <taxon>Australaves</taxon>
        <taxon>Passeriformes</taxon>
        <taxon>Pipridae</taxon>
        <taxon>Lepidothrix</taxon>
    </lineage>
</organism>
<dbReference type="GO" id="GO:1904158">
    <property type="term" value="P:axonemal central apparatus assembly"/>
    <property type="evidence" value="ECO:0007669"/>
    <property type="project" value="TreeGrafter"/>
</dbReference>
<accession>A0A6J0I1V7</accession>
<dbReference type="PANTHER" id="PTHR23053:SF0">
    <property type="entry name" value="HYDROCEPHALUS-INDUCING PROTEIN HOMOLOG"/>
    <property type="match status" value="1"/>
</dbReference>
<name>A0A6J0I1V7_9PASS</name>
<evidence type="ECO:0000313" key="3">
    <source>
        <dbReference type="RefSeq" id="XP_017679829.1"/>
    </source>
</evidence>
<keyword evidence="2" id="KW-1185">Reference proteome</keyword>